<evidence type="ECO:0000259" key="1">
    <source>
        <dbReference type="SMART" id="SM00842"/>
    </source>
</evidence>
<dbReference type="InterPro" id="IPR043129">
    <property type="entry name" value="ATPase_NBD"/>
</dbReference>
<protein>
    <recommendedName>
        <fullName evidence="1">SHS2 domain-containing protein</fullName>
    </recommendedName>
</protein>
<dbReference type="SUPFAM" id="SSF53067">
    <property type="entry name" value="Actin-like ATPase domain"/>
    <property type="match status" value="1"/>
</dbReference>
<name>A0AAU8GB34_9CHLR</name>
<dbReference type="RefSeq" id="WP_353714133.1">
    <property type="nucleotide sequence ID" value="NZ_CP159307.1"/>
</dbReference>
<dbReference type="Gene3D" id="3.30.420.40">
    <property type="match status" value="1"/>
</dbReference>
<dbReference type="EMBL" id="CP159307">
    <property type="protein sequence ID" value="XCH32865.1"/>
    <property type="molecule type" value="Genomic_DNA"/>
</dbReference>
<dbReference type="AlphaFoldDB" id="A0AAU8GB34"/>
<dbReference type="SMART" id="SM00842">
    <property type="entry name" value="FtsA"/>
    <property type="match status" value="1"/>
</dbReference>
<proteinExistence type="predicted"/>
<reference evidence="2" key="1">
    <citation type="submission" date="2024-06" db="EMBL/GenBank/DDBJ databases">
        <title>A Novel Isolate, Dehalogenimonas sp. Strain 4OHTPN, Dechlorinates Aromatic 4 Hydroxy chlorothalonil by a Novel Reductive Dehalogenase.</title>
        <authorList>
            <person name="Liu G."/>
        </authorList>
    </citation>
    <scope>NUCLEOTIDE SEQUENCE</scope>
    <source>
        <strain evidence="2">4OHTPN</strain>
    </source>
</reference>
<evidence type="ECO:0000313" key="2">
    <source>
        <dbReference type="EMBL" id="XCH32865.1"/>
    </source>
</evidence>
<feature type="domain" description="SHS2" evidence="1">
    <location>
        <begin position="5"/>
        <end position="136"/>
    </location>
</feature>
<gene>
    <name evidence="2" type="ORF">ABV300_06835</name>
</gene>
<sequence>MKERVSAIDIGADRICTVVAEASQLGVSVIGIGVAPSRGLQKGMVVNLDEARQSIRSSLALAEMSSGHRIDSPVVSITGKHQHRGVIALIKEILPELREPENQSAGQLPKGFITEIKRVPQKVHQQHIENLGVRLTERLREVAGAR</sequence>
<dbReference type="GO" id="GO:0051301">
    <property type="term" value="P:cell division"/>
    <property type="evidence" value="ECO:0007669"/>
    <property type="project" value="InterPro"/>
</dbReference>
<dbReference type="InterPro" id="IPR003494">
    <property type="entry name" value="SHS2_FtsA"/>
</dbReference>
<organism evidence="2">
    <name type="scientific">Dehalogenimonas sp. 4OHTPN</name>
    <dbReference type="NCBI Taxonomy" id="3166643"/>
    <lineage>
        <taxon>Bacteria</taxon>
        <taxon>Bacillati</taxon>
        <taxon>Chloroflexota</taxon>
        <taxon>Dehalococcoidia</taxon>
        <taxon>Dehalococcoidales</taxon>
        <taxon>Dehalococcoidaceae</taxon>
        <taxon>Dehalogenimonas</taxon>
    </lineage>
</organism>
<accession>A0AAU8GB34</accession>